<sequence length="215" mass="24036">LYPSDERLEHGFVNLTYADFVGAVRASLGNRLSEAEPRYLPLALDFLSTLENFGKGTRMNQEYRELLAKRSGDVETFLVGVNEVRVELREKIKALETSVDTDVNSKVTHIPWKPDVSLVHYLQTRVGIDERSFIGVQTGVSPGGWEVRIFSRGPRSPKGAELENLLQKLAIEFESDGQGILSARFDYDQDTSAIAPFVREMASKISRELGQPPHG</sequence>
<name>A0A6J4LLJ0_9CHLR</name>
<dbReference type="EMBL" id="CADCTR010002176">
    <property type="protein sequence ID" value="CAA9336756.1"/>
    <property type="molecule type" value="Genomic_DNA"/>
</dbReference>
<protein>
    <submittedName>
        <fullName evidence="1">Uncharacterized protein</fullName>
    </submittedName>
</protein>
<accession>A0A6J4LLJ0</accession>
<organism evidence="1">
    <name type="scientific">uncultured Chloroflexia bacterium</name>
    <dbReference type="NCBI Taxonomy" id="1672391"/>
    <lineage>
        <taxon>Bacteria</taxon>
        <taxon>Bacillati</taxon>
        <taxon>Chloroflexota</taxon>
        <taxon>Chloroflexia</taxon>
        <taxon>environmental samples</taxon>
    </lineage>
</organism>
<dbReference type="AlphaFoldDB" id="A0A6J4LLJ0"/>
<feature type="non-terminal residue" evidence="1">
    <location>
        <position position="1"/>
    </location>
</feature>
<evidence type="ECO:0000313" key="1">
    <source>
        <dbReference type="EMBL" id="CAA9336756.1"/>
    </source>
</evidence>
<proteinExistence type="predicted"/>
<reference evidence="1" key="1">
    <citation type="submission" date="2020-02" db="EMBL/GenBank/DDBJ databases">
        <authorList>
            <person name="Meier V. D."/>
        </authorList>
    </citation>
    <scope>NUCLEOTIDE SEQUENCE</scope>
    <source>
        <strain evidence="1">AVDCRST_MAG93</strain>
    </source>
</reference>
<gene>
    <name evidence="1" type="ORF">AVDCRST_MAG93-6448</name>
</gene>